<dbReference type="SUPFAM" id="SSF117916">
    <property type="entry name" value="Fe-S cluster assembly (FSCA) domain-like"/>
    <property type="match status" value="1"/>
</dbReference>
<dbReference type="Gene3D" id="3.40.50.300">
    <property type="entry name" value="P-loop containing nucleotide triphosphate hydrolases"/>
    <property type="match status" value="1"/>
</dbReference>
<dbReference type="GO" id="GO:0016787">
    <property type="term" value="F:hydrolase activity"/>
    <property type="evidence" value="ECO:0007669"/>
    <property type="project" value="UniProtKB-KW"/>
</dbReference>
<keyword evidence="5" id="KW-0411">Iron-sulfur</keyword>
<dbReference type="STRING" id="574566.I0YY24"/>
<dbReference type="InterPro" id="IPR038492">
    <property type="entry name" value="GBBH-like_N_sf"/>
</dbReference>
<dbReference type="Gene3D" id="3.30.2020.30">
    <property type="match status" value="1"/>
</dbReference>
<dbReference type="eggNOG" id="KOG3022">
    <property type="taxonomic scope" value="Eukaryota"/>
</dbReference>
<dbReference type="Pfam" id="PF06155">
    <property type="entry name" value="GBBH-like_N"/>
    <property type="match status" value="1"/>
</dbReference>
<name>I0YY24_COCSC</name>
<dbReference type="InterPro" id="IPR019591">
    <property type="entry name" value="Mrp/NBP35_ATP-bd"/>
</dbReference>
<keyword evidence="10" id="KW-1185">Reference proteome</keyword>
<dbReference type="Proteomes" id="UP000007264">
    <property type="component" value="Unassembled WGS sequence"/>
</dbReference>
<dbReference type="GO" id="GO:0051539">
    <property type="term" value="F:4 iron, 4 sulfur cluster binding"/>
    <property type="evidence" value="ECO:0007669"/>
    <property type="project" value="TreeGrafter"/>
</dbReference>
<dbReference type="SUPFAM" id="SSF52540">
    <property type="entry name" value="P-loop containing nucleoside triphosphate hydrolases"/>
    <property type="match status" value="1"/>
</dbReference>
<keyword evidence="4" id="KW-0408">Iron</keyword>
<feature type="domain" description="Gamma-butyrobetaine hydroxylase-like N-terminal" evidence="8">
    <location>
        <begin position="383"/>
        <end position="446"/>
    </location>
</feature>
<organism evidence="9 10">
    <name type="scientific">Coccomyxa subellipsoidea (strain C-169)</name>
    <name type="common">Green microalga</name>
    <dbReference type="NCBI Taxonomy" id="574566"/>
    <lineage>
        <taxon>Eukaryota</taxon>
        <taxon>Viridiplantae</taxon>
        <taxon>Chlorophyta</taxon>
        <taxon>core chlorophytes</taxon>
        <taxon>Trebouxiophyceae</taxon>
        <taxon>Trebouxiophyceae incertae sedis</taxon>
        <taxon>Coccomyxaceae</taxon>
        <taxon>Coccomyxa</taxon>
        <taxon>Coccomyxa subellipsoidea</taxon>
    </lineage>
</organism>
<dbReference type="InterPro" id="IPR010376">
    <property type="entry name" value="GBBH-like_N"/>
</dbReference>
<gene>
    <name evidence="9" type="ORF">COCSUDRAFT_36728</name>
</gene>
<evidence type="ECO:0000256" key="6">
    <source>
        <dbReference type="ARBA" id="ARBA00024036"/>
    </source>
</evidence>
<keyword evidence="3" id="KW-0067">ATP-binding</keyword>
<evidence type="ECO:0000313" key="9">
    <source>
        <dbReference type="EMBL" id="EIE23293.1"/>
    </source>
</evidence>
<dbReference type="GO" id="GO:0046872">
    <property type="term" value="F:metal ion binding"/>
    <property type="evidence" value="ECO:0007669"/>
    <property type="project" value="UniProtKB-KW"/>
</dbReference>
<dbReference type="GO" id="GO:0140663">
    <property type="term" value="F:ATP-dependent FeS chaperone activity"/>
    <property type="evidence" value="ECO:0007669"/>
    <property type="project" value="InterPro"/>
</dbReference>
<evidence type="ECO:0000256" key="4">
    <source>
        <dbReference type="ARBA" id="ARBA00023004"/>
    </source>
</evidence>
<dbReference type="GO" id="GO:0009570">
    <property type="term" value="C:chloroplast stroma"/>
    <property type="evidence" value="ECO:0007669"/>
    <property type="project" value="TreeGrafter"/>
</dbReference>
<dbReference type="HAMAP" id="MF_02040">
    <property type="entry name" value="Mrp_NBP35"/>
    <property type="match status" value="1"/>
</dbReference>
<keyword evidence="9" id="KW-0378">Hydrolase</keyword>
<dbReference type="FunFam" id="3.40.50.300:FF:000704">
    <property type="entry name" value="fe-S cluster assembly factor HCF101, chloroplastic"/>
    <property type="match status" value="1"/>
</dbReference>
<dbReference type="InterPro" id="IPR002744">
    <property type="entry name" value="MIP18-like"/>
</dbReference>
<dbReference type="PANTHER" id="PTHR42961">
    <property type="entry name" value="IRON-SULFUR PROTEIN NUBPL"/>
    <property type="match status" value="1"/>
</dbReference>
<dbReference type="EMBL" id="AGSI01000008">
    <property type="protein sequence ID" value="EIE23293.1"/>
    <property type="molecule type" value="Genomic_DNA"/>
</dbReference>
<dbReference type="PANTHER" id="PTHR42961:SF2">
    <property type="entry name" value="IRON-SULFUR PROTEIN NUBPL"/>
    <property type="match status" value="1"/>
</dbReference>
<dbReference type="CDD" id="cd02037">
    <property type="entry name" value="Mrp_NBP35"/>
    <property type="match status" value="1"/>
</dbReference>
<evidence type="ECO:0000256" key="2">
    <source>
        <dbReference type="ARBA" id="ARBA00022741"/>
    </source>
</evidence>
<dbReference type="FunFam" id="3.30.300.130:FF:000008">
    <property type="entry name" value="Fe-S cluster assembly factor HCF101, chloroplastic"/>
    <property type="match status" value="1"/>
</dbReference>
<reference evidence="9 10" key="1">
    <citation type="journal article" date="2012" name="Genome Biol.">
        <title>The genome of the polar eukaryotic microalga coccomyxa subellipsoidea reveals traits of cold adaptation.</title>
        <authorList>
            <person name="Blanc G."/>
            <person name="Agarkova I."/>
            <person name="Grimwood J."/>
            <person name="Kuo A."/>
            <person name="Brueggeman A."/>
            <person name="Dunigan D."/>
            <person name="Gurnon J."/>
            <person name="Ladunga I."/>
            <person name="Lindquist E."/>
            <person name="Lucas S."/>
            <person name="Pangilinan J."/>
            <person name="Proschold T."/>
            <person name="Salamov A."/>
            <person name="Schmutz J."/>
            <person name="Weeks D."/>
            <person name="Yamada T."/>
            <person name="Claverie J.M."/>
            <person name="Grigoriev I."/>
            <person name="Van Etten J."/>
            <person name="Lomsadze A."/>
            <person name="Borodovsky M."/>
        </authorList>
    </citation>
    <scope>NUCLEOTIDE SEQUENCE [LARGE SCALE GENOMIC DNA]</scope>
    <source>
        <strain evidence="9 10">C-169</strain>
    </source>
</reference>
<accession>I0YY24</accession>
<evidence type="ECO:0000313" key="10">
    <source>
        <dbReference type="Proteomes" id="UP000007264"/>
    </source>
</evidence>
<dbReference type="Pfam" id="PF01883">
    <property type="entry name" value="FeS_assembly_P"/>
    <property type="match status" value="1"/>
</dbReference>
<evidence type="ECO:0000256" key="3">
    <source>
        <dbReference type="ARBA" id="ARBA00022840"/>
    </source>
</evidence>
<dbReference type="InterPro" id="IPR044304">
    <property type="entry name" value="NUBPL-like"/>
</dbReference>
<dbReference type="GeneID" id="17041281"/>
<evidence type="ECO:0000259" key="7">
    <source>
        <dbReference type="Pfam" id="PF01883"/>
    </source>
</evidence>
<proteinExistence type="inferred from homology"/>
<dbReference type="InterPro" id="IPR033756">
    <property type="entry name" value="YlxH/NBP35"/>
</dbReference>
<dbReference type="InterPro" id="IPR000808">
    <property type="entry name" value="Mrp-like_CS"/>
</dbReference>
<evidence type="ECO:0000256" key="1">
    <source>
        <dbReference type="ARBA" id="ARBA00022723"/>
    </source>
</evidence>
<keyword evidence="1" id="KW-0479">Metal-binding</keyword>
<dbReference type="PROSITE" id="PS01215">
    <property type="entry name" value="MRP"/>
    <property type="match status" value="1"/>
</dbReference>
<dbReference type="AlphaFoldDB" id="I0YY24"/>
<protein>
    <submittedName>
        <fullName evidence="9">P-loop containing nucleoside triphosphate hydrolase protein</fullName>
    </submittedName>
</protein>
<keyword evidence="2" id="KW-0547">Nucleotide-binding</keyword>
<dbReference type="GO" id="GO:0005524">
    <property type="term" value="F:ATP binding"/>
    <property type="evidence" value="ECO:0007669"/>
    <property type="project" value="UniProtKB-KW"/>
</dbReference>
<dbReference type="InterPro" id="IPR027417">
    <property type="entry name" value="P-loop_NTPase"/>
</dbReference>
<dbReference type="RefSeq" id="XP_005647837.1">
    <property type="nucleotide sequence ID" value="XM_005647780.1"/>
</dbReference>
<dbReference type="OrthoDB" id="1741334at2759"/>
<dbReference type="GO" id="GO:0016226">
    <property type="term" value="P:iron-sulfur cluster assembly"/>
    <property type="evidence" value="ECO:0007669"/>
    <property type="project" value="InterPro"/>
</dbReference>
<evidence type="ECO:0000259" key="8">
    <source>
        <dbReference type="Pfam" id="PF06155"/>
    </source>
</evidence>
<dbReference type="Gene3D" id="3.30.300.130">
    <property type="entry name" value="Fe-S cluster assembly (FSCA)"/>
    <property type="match status" value="1"/>
</dbReference>
<evidence type="ECO:0000256" key="5">
    <source>
        <dbReference type="ARBA" id="ARBA00023014"/>
    </source>
</evidence>
<comment type="similarity">
    <text evidence="6">Belongs to the Mrp/NBP35 ATP-binding proteins family.</text>
</comment>
<dbReference type="InterPro" id="IPR034904">
    <property type="entry name" value="FSCA_dom_sf"/>
</dbReference>
<comment type="caution">
    <text evidence="9">The sequence shown here is derived from an EMBL/GenBank/DDBJ whole genome shotgun (WGS) entry which is preliminary data.</text>
</comment>
<sequence>MVEQGRGQVTQEAGKEQVLRELARIIDPDFGQDIVSCGFVKNLAVDPEAGQVQFALELTTPACPIKDEFEQKARQYVGQLEWVEQVDVTMTAQPQRPLAPDDGRVGGLKDVTHIIAVSSCKGGVGKSTVAVNLAYTLAQMGAKVGIFDADVYGPSLPTMVSPEVRVLIMDPETRTINPTEYEGVKLMSFGFAGQGSAIMRGPMVSGVIQQLLTSANWGKLDYLVVDFPPGTGDIQLTLCQTVQFSAAVIVTTPQKLAFVDVAKGIRMFARMAVPCAAVAENMSFFDGDDGTRYHPFGTGSGDRIKADFGIPHLVHFPILPELSAAGDGGRPLVVSDPASVPAESFMELGAIVVREVAKLQRAQRNAVRYDEDLRAFVVSLPDSGRPEFYLHPAVVRRNDTSAKSINEWTGEKILNDADVADDVAPASVQPLGNYAVQISWQDGLNQVAPFELLAGLPEMDASLAVAASHL</sequence>
<dbReference type="Pfam" id="PF10609">
    <property type="entry name" value="ParA"/>
    <property type="match status" value="1"/>
</dbReference>
<dbReference type="KEGG" id="csl:COCSUDRAFT_36728"/>
<feature type="domain" description="MIP18 family-like" evidence="7">
    <location>
        <begin position="15"/>
        <end position="88"/>
    </location>
</feature>